<accession>A0ABW9KGW8</accession>
<dbReference type="RefSeq" id="WP_263414214.1">
    <property type="nucleotide sequence ID" value="NZ_BAABBH010000001.1"/>
</dbReference>
<evidence type="ECO:0000313" key="2">
    <source>
        <dbReference type="EMBL" id="MFN2974216.1"/>
    </source>
</evidence>
<keyword evidence="3" id="KW-1185">Reference proteome</keyword>
<feature type="chain" id="PRO_5046795884" evidence="1">
    <location>
        <begin position="25"/>
        <end position="379"/>
    </location>
</feature>
<sequence length="379" mass="40776">MRTTIALFAALTATTLTAAAQSTAAPTKPAPPTLGPLVSYQYWPTQYIQFLTGPELPYSMFMFEADTSDGKHPSYHASFTTRDGKRVNYSNTDALTLYYKASGEESYKTDFAVEIDDSDKVGAASTVRFSTHDEKPVEFRFVQGSDISAQGSGLQPIPDAPIPIFAYRELGAVAGEGTALKIGDTVSTAEVWKEISHPPYFVAYRGAITSSAHTIVFYKGTQTWTVAKYPAALTAGNTWELDDDRRDHLTLKIDKVDGTHFTLSATDRFHPAVNTIVEATRTGDTFTTDRVLYMPAAKGGDKHTVALTFTPGLSTTATASTMDLSIAKKKAIATATSTATGDAADRTSTLQFTAPAWATNKSLTEETKTTGDAITVTAH</sequence>
<feature type="signal peptide" evidence="1">
    <location>
        <begin position="1"/>
        <end position="24"/>
    </location>
</feature>
<reference evidence="2 3" key="1">
    <citation type="submission" date="2024-12" db="EMBL/GenBank/DDBJ databases">
        <authorList>
            <person name="Lee Y."/>
        </authorList>
    </citation>
    <scope>NUCLEOTIDE SEQUENCE [LARGE SCALE GENOMIC DNA]</scope>
    <source>
        <strain evidence="2 3">03SUJ4</strain>
    </source>
</reference>
<protein>
    <submittedName>
        <fullName evidence="2">Uncharacterized protein</fullName>
    </submittedName>
</protein>
<dbReference type="EMBL" id="JBJYXY010000001">
    <property type="protein sequence ID" value="MFN2974216.1"/>
    <property type="molecule type" value="Genomic_DNA"/>
</dbReference>
<name>A0ABW9KGW8_9BACT</name>
<evidence type="ECO:0000313" key="3">
    <source>
        <dbReference type="Proteomes" id="UP001634747"/>
    </source>
</evidence>
<dbReference type="Proteomes" id="UP001634747">
    <property type="component" value="Unassembled WGS sequence"/>
</dbReference>
<keyword evidence="1" id="KW-0732">Signal</keyword>
<evidence type="ECO:0000256" key="1">
    <source>
        <dbReference type="SAM" id="SignalP"/>
    </source>
</evidence>
<organism evidence="2 3">
    <name type="scientific">Terriglobus aquaticus</name>
    <dbReference type="NCBI Taxonomy" id="940139"/>
    <lineage>
        <taxon>Bacteria</taxon>
        <taxon>Pseudomonadati</taxon>
        <taxon>Acidobacteriota</taxon>
        <taxon>Terriglobia</taxon>
        <taxon>Terriglobales</taxon>
        <taxon>Acidobacteriaceae</taxon>
        <taxon>Terriglobus</taxon>
    </lineage>
</organism>
<gene>
    <name evidence="2" type="ORF">ACK2TP_00430</name>
</gene>
<comment type="caution">
    <text evidence="2">The sequence shown here is derived from an EMBL/GenBank/DDBJ whole genome shotgun (WGS) entry which is preliminary data.</text>
</comment>
<proteinExistence type="predicted"/>